<protein>
    <submittedName>
        <fullName evidence="4">CDP-glucose 4,6-dehydratase</fullName>
    </submittedName>
</protein>
<keyword evidence="5" id="KW-1185">Reference proteome</keyword>
<dbReference type="Pfam" id="PF01370">
    <property type="entry name" value="Epimerase"/>
    <property type="match status" value="1"/>
</dbReference>
<dbReference type="Gene3D" id="3.40.50.720">
    <property type="entry name" value="NAD(P)-binding Rossmann-like Domain"/>
    <property type="match status" value="1"/>
</dbReference>
<evidence type="ECO:0000256" key="1">
    <source>
        <dbReference type="ARBA" id="ARBA00005125"/>
    </source>
</evidence>
<feature type="domain" description="NAD-dependent epimerase/dehydratase" evidence="3">
    <location>
        <begin position="23"/>
        <end position="254"/>
    </location>
</feature>
<dbReference type="AlphaFoldDB" id="A0A212RRG1"/>
<dbReference type="EMBL" id="FYDG01000006">
    <property type="protein sequence ID" value="SNB75203.1"/>
    <property type="molecule type" value="Genomic_DNA"/>
</dbReference>
<evidence type="ECO:0000313" key="5">
    <source>
        <dbReference type="Proteomes" id="UP000198418"/>
    </source>
</evidence>
<evidence type="ECO:0000256" key="2">
    <source>
        <dbReference type="ARBA" id="ARBA00007637"/>
    </source>
</evidence>
<dbReference type="SUPFAM" id="SSF51735">
    <property type="entry name" value="NAD(P)-binding Rossmann-fold domains"/>
    <property type="match status" value="1"/>
</dbReference>
<sequence length="388" mass="42536">MVERRGAVENLVIDSAFWRGRRVFVTGHTGFKGAWLSLMLARLSARVSGFALAPPTDPNLFTLAGVGAGLDDRRGDIRDLEALAGALEAAQPEILIHLAAQPLVRQSYAAPVETFETNVLGVVNALEAARRVKSVRAIVVVTTDKCYENREWLWAYRESDELGGRDPYSASKACAELVAQAYRKSFFEGGAAVVTARAGNVIGGGDFSPDRILPDAFRAIAAGEVLRVRAPRAVRPWQHALEPLAGYLLLAQKACEAPASCEGAWNFGPGADSERDVQSLLQRFMAPWGEAARWRIDGGEHLHEAGLLRLDAARAREMLQWRPRLSFDEAIGWTSDWYRAFAAGADMRAFTLNQIDGYLGQWTRLTSPFAERERDAAKETFHAAQGIA</sequence>
<dbReference type="InterPro" id="IPR013445">
    <property type="entry name" value="CDP_4_6_deHydtase"/>
</dbReference>
<dbReference type="RefSeq" id="WP_244593193.1">
    <property type="nucleotide sequence ID" value="NZ_FYDG01000006.1"/>
</dbReference>
<dbReference type="InterPro" id="IPR001509">
    <property type="entry name" value="Epimerase_deHydtase"/>
</dbReference>
<dbReference type="Gene3D" id="3.90.25.10">
    <property type="entry name" value="UDP-galactose 4-epimerase, domain 1"/>
    <property type="match status" value="1"/>
</dbReference>
<proteinExistence type="inferred from homology"/>
<evidence type="ECO:0000259" key="3">
    <source>
        <dbReference type="Pfam" id="PF01370"/>
    </source>
</evidence>
<accession>A0A212RRG1</accession>
<organism evidence="4 5">
    <name type="scientific">Rhodoblastus acidophilus</name>
    <name type="common">Rhodopseudomonas acidophila</name>
    <dbReference type="NCBI Taxonomy" id="1074"/>
    <lineage>
        <taxon>Bacteria</taxon>
        <taxon>Pseudomonadati</taxon>
        <taxon>Pseudomonadota</taxon>
        <taxon>Alphaproteobacteria</taxon>
        <taxon>Hyphomicrobiales</taxon>
        <taxon>Rhodoblastaceae</taxon>
        <taxon>Rhodoblastus</taxon>
    </lineage>
</organism>
<comment type="pathway">
    <text evidence="1">Bacterial outer membrane biogenesis; LPS O-antigen biosynthesis.</text>
</comment>
<dbReference type="NCBIfam" id="TIGR02622">
    <property type="entry name" value="CDP_4_6_dhtase"/>
    <property type="match status" value="1"/>
</dbReference>
<dbReference type="PANTHER" id="PTHR43000">
    <property type="entry name" value="DTDP-D-GLUCOSE 4,6-DEHYDRATASE-RELATED"/>
    <property type="match status" value="1"/>
</dbReference>
<comment type="similarity">
    <text evidence="2">Belongs to the NAD(P)-dependent epimerase/dehydratase family.</text>
</comment>
<name>A0A212RRG1_RHOAC</name>
<dbReference type="Proteomes" id="UP000198418">
    <property type="component" value="Unassembled WGS sequence"/>
</dbReference>
<reference evidence="5" key="1">
    <citation type="submission" date="2017-06" db="EMBL/GenBank/DDBJ databases">
        <authorList>
            <person name="Varghese N."/>
            <person name="Submissions S."/>
        </authorList>
    </citation>
    <scope>NUCLEOTIDE SEQUENCE [LARGE SCALE GENOMIC DNA]</scope>
    <source>
        <strain evidence="5">DSM 137</strain>
    </source>
</reference>
<evidence type="ECO:0000313" key="4">
    <source>
        <dbReference type="EMBL" id="SNB75203.1"/>
    </source>
</evidence>
<gene>
    <name evidence="4" type="ORF">SAMN06265338_106196</name>
</gene>
<dbReference type="InterPro" id="IPR036291">
    <property type="entry name" value="NAD(P)-bd_dom_sf"/>
</dbReference>